<gene>
    <name evidence="1" type="ORF">CRENBAI_013414</name>
</gene>
<dbReference type="Proteomes" id="UP001311232">
    <property type="component" value="Unassembled WGS sequence"/>
</dbReference>
<dbReference type="AlphaFoldDB" id="A0AAV9SQ66"/>
<accession>A0AAV9SQ66</accession>
<comment type="caution">
    <text evidence="1">The sequence shown here is derived from an EMBL/GenBank/DDBJ whole genome shotgun (WGS) entry which is preliminary data.</text>
</comment>
<dbReference type="EMBL" id="JAHHUM010000027">
    <property type="protein sequence ID" value="KAK5623480.1"/>
    <property type="molecule type" value="Genomic_DNA"/>
</dbReference>
<evidence type="ECO:0000313" key="2">
    <source>
        <dbReference type="Proteomes" id="UP001311232"/>
    </source>
</evidence>
<proteinExistence type="predicted"/>
<keyword evidence="2" id="KW-1185">Reference proteome</keyword>
<evidence type="ECO:0000313" key="1">
    <source>
        <dbReference type="EMBL" id="KAK5623480.1"/>
    </source>
</evidence>
<name>A0AAV9SQ66_9TELE</name>
<sequence length="57" mass="6038">MVPRSHHFPGCGGRGSADSYILGSFSGFLAVSKTLFGPWPKPDEQGCSDSLPQQPAM</sequence>
<organism evidence="1 2">
    <name type="scientific">Crenichthys baileyi</name>
    <name type="common">White River springfish</name>
    <dbReference type="NCBI Taxonomy" id="28760"/>
    <lineage>
        <taxon>Eukaryota</taxon>
        <taxon>Metazoa</taxon>
        <taxon>Chordata</taxon>
        <taxon>Craniata</taxon>
        <taxon>Vertebrata</taxon>
        <taxon>Euteleostomi</taxon>
        <taxon>Actinopterygii</taxon>
        <taxon>Neopterygii</taxon>
        <taxon>Teleostei</taxon>
        <taxon>Neoteleostei</taxon>
        <taxon>Acanthomorphata</taxon>
        <taxon>Ovalentaria</taxon>
        <taxon>Atherinomorphae</taxon>
        <taxon>Cyprinodontiformes</taxon>
        <taxon>Goodeidae</taxon>
        <taxon>Crenichthys</taxon>
    </lineage>
</organism>
<feature type="non-terminal residue" evidence="1">
    <location>
        <position position="57"/>
    </location>
</feature>
<protein>
    <submittedName>
        <fullName evidence="1">Uncharacterized protein</fullName>
    </submittedName>
</protein>
<reference evidence="1 2" key="1">
    <citation type="submission" date="2021-06" db="EMBL/GenBank/DDBJ databases">
        <authorList>
            <person name="Palmer J.M."/>
        </authorList>
    </citation>
    <scope>NUCLEOTIDE SEQUENCE [LARGE SCALE GENOMIC DNA]</scope>
    <source>
        <strain evidence="1 2">MEX-2019</strain>
        <tissue evidence="1">Muscle</tissue>
    </source>
</reference>